<name>A0A6A6IB97_9PLEO</name>
<dbReference type="OrthoDB" id="10010954at2759"/>
<keyword evidence="3" id="KW-1185">Reference proteome</keyword>
<feature type="chain" id="PRO_5025378692" evidence="1">
    <location>
        <begin position="17"/>
        <end position="293"/>
    </location>
</feature>
<evidence type="ECO:0000313" key="3">
    <source>
        <dbReference type="Proteomes" id="UP000800094"/>
    </source>
</evidence>
<reference evidence="2" key="1">
    <citation type="journal article" date="2020" name="Stud. Mycol.">
        <title>101 Dothideomycetes genomes: a test case for predicting lifestyles and emergence of pathogens.</title>
        <authorList>
            <person name="Haridas S."/>
            <person name="Albert R."/>
            <person name="Binder M."/>
            <person name="Bloem J."/>
            <person name="Labutti K."/>
            <person name="Salamov A."/>
            <person name="Andreopoulos B."/>
            <person name="Baker S."/>
            <person name="Barry K."/>
            <person name="Bills G."/>
            <person name="Bluhm B."/>
            <person name="Cannon C."/>
            <person name="Castanera R."/>
            <person name="Culley D."/>
            <person name="Daum C."/>
            <person name="Ezra D."/>
            <person name="Gonzalez J."/>
            <person name="Henrissat B."/>
            <person name="Kuo A."/>
            <person name="Liang C."/>
            <person name="Lipzen A."/>
            <person name="Lutzoni F."/>
            <person name="Magnuson J."/>
            <person name="Mondo S."/>
            <person name="Nolan M."/>
            <person name="Ohm R."/>
            <person name="Pangilinan J."/>
            <person name="Park H.-J."/>
            <person name="Ramirez L."/>
            <person name="Alfaro M."/>
            <person name="Sun H."/>
            <person name="Tritt A."/>
            <person name="Yoshinaga Y."/>
            <person name="Zwiers L.-H."/>
            <person name="Turgeon B."/>
            <person name="Goodwin S."/>
            <person name="Spatafora J."/>
            <person name="Crous P."/>
            <person name="Grigoriev I."/>
        </authorList>
    </citation>
    <scope>NUCLEOTIDE SEQUENCE</scope>
    <source>
        <strain evidence="2">CBS 122368</strain>
    </source>
</reference>
<dbReference type="EMBL" id="ML987197">
    <property type="protein sequence ID" value="KAF2247686.1"/>
    <property type="molecule type" value="Genomic_DNA"/>
</dbReference>
<protein>
    <submittedName>
        <fullName evidence="2">Uncharacterized protein</fullName>
    </submittedName>
</protein>
<feature type="signal peptide" evidence="1">
    <location>
        <begin position="1"/>
        <end position="16"/>
    </location>
</feature>
<proteinExistence type="predicted"/>
<sequence length="293" mass="33128">MKLDKVLAAVLSLADAAAVSSRQDTTNVSSTPALGYDELWLLQNEFYERFMYPNNIKEARAINSTIFSDDVQGRVSDTRNFEGRELNTEYIFGLFTPTDAVSVIGRPIGPYEILQFAANQNIASATTRVGFIFPSFKNLSLPVTIDTWISWNSERQITQYDVTFRWFGYLFETLLLSLDSDPTNATAKAVNALATSICSTHTRYCNGTNTQYDSPEDCYHFLTQEIRVGQSFELGMNTLMCRSVHEIMVRYRPDVHCSHIGKDGGGMCDDSMSYAFKVDEKYFTNSPWIPQVF</sequence>
<dbReference type="AlphaFoldDB" id="A0A6A6IB97"/>
<organism evidence="2 3">
    <name type="scientific">Trematosphaeria pertusa</name>
    <dbReference type="NCBI Taxonomy" id="390896"/>
    <lineage>
        <taxon>Eukaryota</taxon>
        <taxon>Fungi</taxon>
        <taxon>Dikarya</taxon>
        <taxon>Ascomycota</taxon>
        <taxon>Pezizomycotina</taxon>
        <taxon>Dothideomycetes</taxon>
        <taxon>Pleosporomycetidae</taxon>
        <taxon>Pleosporales</taxon>
        <taxon>Massarineae</taxon>
        <taxon>Trematosphaeriaceae</taxon>
        <taxon>Trematosphaeria</taxon>
    </lineage>
</organism>
<dbReference type="RefSeq" id="XP_033682690.1">
    <property type="nucleotide sequence ID" value="XM_033822472.1"/>
</dbReference>
<evidence type="ECO:0000256" key="1">
    <source>
        <dbReference type="SAM" id="SignalP"/>
    </source>
</evidence>
<keyword evidence="1" id="KW-0732">Signal</keyword>
<dbReference type="Proteomes" id="UP000800094">
    <property type="component" value="Unassembled WGS sequence"/>
</dbReference>
<accession>A0A6A6IB97</accession>
<dbReference type="GeneID" id="54575802"/>
<evidence type="ECO:0000313" key="2">
    <source>
        <dbReference type="EMBL" id="KAF2247686.1"/>
    </source>
</evidence>
<gene>
    <name evidence="2" type="ORF">BU26DRAFT_351875</name>
</gene>